<reference evidence="1" key="2">
    <citation type="submission" date="2023-05" db="EMBL/GenBank/DDBJ databases">
        <authorList>
            <consortium name="Lawrence Berkeley National Laboratory"/>
            <person name="Steindorff A."/>
            <person name="Hensen N."/>
            <person name="Bonometti L."/>
            <person name="Westerberg I."/>
            <person name="Brannstrom I.O."/>
            <person name="Guillou S."/>
            <person name="Cros-Aarteil S."/>
            <person name="Calhoun S."/>
            <person name="Haridas S."/>
            <person name="Kuo A."/>
            <person name="Mondo S."/>
            <person name="Pangilinan J."/>
            <person name="Riley R."/>
            <person name="Labutti K."/>
            <person name="Andreopoulos B."/>
            <person name="Lipzen A."/>
            <person name="Chen C."/>
            <person name="Yanf M."/>
            <person name="Daum C."/>
            <person name="Ng V."/>
            <person name="Clum A."/>
            <person name="Ohm R."/>
            <person name="Martin F."/>
            <person name="Silar P."/>
            <person name="Natvig D."/>
            <person name="Lalanne C."/>
            <person name="Gautier V."/>
            <person name="Ament-Velasquez S.L."/>
            <person name="Kruys A."/>
            <person name="Hutchinson M.I."/>
            <person name="Powell A.J."/>
            <person name="Barry K."/>
            <person name="Miller A.N."/>
            <person name="Grigoriev I.V."/>
            <person name="Debuchy R."/>
            <person name="Gladieux P."/>
            <person name="Thoren M.H."/>
            <person name="Johannesson H."/>
        </authorList>
    </citation>
    <scope>NUCLEOTIDE SEQUENCE</scope>
    <source>
        <strain evidence="1">CBS 990.96</strain>
    </source>
</reference>
<dbReference type="Pfam" id="PF07173">
    <property type="entry name" value="GRDP-like"/>
    <property type="match status" value="1"/>
</dbReference>
<comment type="caution">
    <text evidence="1">The sequence shown here is derived from an EMBL/GenBank/DDBJ whole genome shotgun (WGS) entry which is preliminary data.</text>
</comment>
<protein>
    <submittedName>
        <fullName evidence="1">Uncharacterized protein</fullName>
    </submittedName>
</protein>
<evidence type="ECO:0000313" key="2">
    <source>
        <dbReference type="Proteomes" id="UP001301958"/>
    </source>
</evidence>
<dbReference type="PANTHER" id="PTHR34365:SF7">
    <property type="entry name" value="GLYCINE-RICH DOMAIN-CONTAINING PROTEIN 1"/>
    <property type="match status" value="1"/>
</dbReference>
<reference evidence="1" key="1">
    <citation type="journal article" date="2023" name="Mol. Phylogenet. Evol.">
        <title>Genome-scale phylogeny and comparative genomics of the fungal order Sordariales.</title>
        <authorList>
            <person name="Hensen N."/>
            <person name="Bonometti L."/>
            <person name="Westerberg I."/>
            <person name="Brannstrom I.O."/>
            <person name="Guillou S."/>
            <person name="Cros-Aarteil S."/>
            <person name="Calhoun S."/>
            <person name="Haridas S."/>
            <person name="Kuo A."/>
            <person name="Mondo S."/>
            <person name="Pangilinan J."/>
            <person name="Riley R."/>
            <person name="LaButti K."/>
            <person name="Andreopoulos B."/>
            <person name="Lipzen A."/>
            <person name="Chen C."/>
            <person name="Yan M."/>
            <person name="Daum C."/>
            <person name="Ng V."/>
            <person name="Clum A."/>
            <person name="Steindorff A."/>
            <person name="Ohm R.A."/>
            <person name="Martin F."/>
            <person name="Silar P."/>
            <person name="Natvig D.O."/>
            <person name="Lalanne C."/>
            <person name="Gautier V."/>
            <person name="Ament-Velasquez S.L."/>
            <person name="Kruys A."/>
            <person name="Hutchinson M.I."/>
            <person name="Powell A.J."/>
            <person name="Barry K."/>
            <person name="Miller A.N."/>
            <person name="Grigoriev I.V."/>
            <person name="Debuchy R."/>
            <person name="Gladieux P."/>
            <person name="Hiltunen Thoren M."/>
            <person name="Johannesson H."/>
        </authorList>
    </citation>
    <scope>NUCLEOTIDE SEQUENCE</scope>
    <source>
        <strain evidence="1">CBS 990.96</strain>
    </source>
</reference>
<organism evidence="1 2">
    <name type="scientific">Podospora fimiseda</name>
    <dbReference type="NCBI Taxonomy" id="252190"/>
    <lineage>
        <taxon>Eukaryota</taxon>
        <taxon>Fungi</taxon>
        <taxon>Dikarya</taxon>
        <taxon>Ascomycota</taxon>
        <taxon>Pezizomycotina</taxon>
        <taxon>Sordariomycetes</taxon>
        <taxon>Sordariomycetidae</taxon>
        <taxon>Sordariales</taxon>
        <taxon>Podosporaceae</taxon>
        <taxon>Podospora</taxon>
    </lineage>
</organism>
<dbReference type="EMBL" id="MU865367">
    <property type="protein sequence ID" value="KAK4225451.1"/>
    <property type="molecule type" value="Genomic_DNA"/>
</dbReference>
<proteinExistence type="predicted"/>
<dbReference type="InterPro" id="IPR009836">
    <property type="entry name" value="GRDP-like"/>
</dbReference>
<sequence>MASHLADILHASSQDTTTHLQKTLTKSKSKCATSAKEEPQIPDPKLFTSLQPSSNHPNIGQCATHLALLEAFFHLRLNILKSSELDTVFNVQKVNKTIYKSKWRHSKRQPVKLRDPNWDEKRNIKWLLFLSIAVARFQVWAIKVNAEGIVTGTGQGMELYQLPPIDILMVWHAFLLNPLSFKKYCKDLQLVKLRRVLFPWPRIHKAINPRLSTFNYDLPIGASTWFRTTLNLKPDLFDTLKKASKLPVDSPLAKSLSNLAFCATQTTIEPTSPDSAPAIESLTIAEMASTPLFDSNLSLLTLLRTIPDFSSPSPLVSNVQRQSLFVDKMHRQLWIRSPSAHGTLSRAIDRYERFIKLFSLYPKTMLVPTLDIDLVWHTHQLSAEQYETYMRERTGRYINHDDTIQKNTLGNGMDRTANIWRVEFGEDYEGCRCWDCEVLKDELERDEEDVEKLVERVKSTVEYYRVVEIARRKGWEFLPLRE</sequence>
<accession>A0AAN7GRS5</accession>
<evidence type="ECO:0000313" key="1">
    <source>
        <dbReference type="EMBL" id="KAK4225451.1"/>
    </source>
</evidence>
<dbReference type="AlphaFoldDB" id="A0AAN7GRS5"/>
<dbReference type="Proteomes" id="UP001301958">
    <property type="component" value="Unassembled WGS sequence"/>
</dbReference>
<dbReference type="PANTHER" id="PTHR34365">
    <property type="entry name" value="ENOLASE (DUF1399)"/>
    <property type="match status" value="1"/>
</dbReference>
<name>A0AAN7GRS5_9PEZI</name>
<keyword evidence="2" id="KW-1185">Reference proteome</keyword>
<gene>
    <name evidence="1" type="ORF">QBC38DRAFT_511085</name>
</gene>